<evidence type="ECO:0000256" key="7">
    <source>
        <dbReference type="SAM" id="MobiDB-lite"/>
    </source>
</evidence>
<sequence length="639" mass="68175">MEKTAPISEKSASAHTAPVAAADDGILHGHPHKISAELDSGQDVPSSIEEAENARGVGGPDAEAAPEKEKHKLQDQTNLLPFKQLIVVFVGLSCALFCSLLDQTIVSTALPTLGRVFNDASISSWVGTAYLLTSTACQPLYGRLSDIFGRKVILLGSMGFFLVGSILCAVSQSMIMLIVFRAISGIGGGGILTSVMIVTSDVVSLEQRGTYQGILGVVVAISNSLGPLIGGVFSEAVSWRWCFYINIPLTSTAILVVAFVLPLKRPKGDVKGKLKKIDYLGCVTMLASAILILLPLSWGGTQYAWNSAGFIVPLVLGVALFVAFIVIEFKVAALPLIPMHIFKIPTVAGAYTGAFFTGFMFYCNLYYLPQFYQVVRGATPIRSGIMLLPLILVQTVTSFTAGFLVSKTGNYQLNLWFGFAIWTVACGLLSTISPSISDARLVGYQILSGIGAGQTFQTSLVAIQASVARPDMAVATGTRNFLRLLGGTVALAACAAILNNTAKTDLASVLSSETIDEIISDPTKIAAGTLGLSVAQSAAATMAYSKLVYPLPQSSVRITTHGIRNIYYFMIPCCCISFFATLFFVRGHSLKREDDAKLQEEGKRWAETHKGILSRKKKTNDANVTIETSNGENMDTAGK</sequence>
<dbReference type="Proteomes" id="UP000803844">
    <property type="component" value="Unassembled WGS sequence"/>
</dbReference>
<feature type="transmembrane region" description="Helical" evidence="8">
    <location>
        <begin position="566"/>
        <end position="585"/>
    </location>
</feature>
<keyword evidence="3" id="KW-0813">Transport</keyword>
<feature type="transmembrane region" description="Helical" evidence="8">
    <location>
        <begin position="85"/>
        <end position="110"/>
    </location>
</feature>
<feature type="transmembrane region" description="Helical" evidence="8">
    <location>
        <begin position="211"/>
        <end position="233"/>
    </location>
</feature>
<dbReference type="GO" id="GO:0005886">
    <property type="term" value="C:plasma membrane"/>
    <property type="evidence" value="ECO:0007669"/>
    <property type="project" value="TreeGrafter"/>
</dbReference>
<dbReference type="PRINTS" id="PR01036">
    <property type="entry name" value="TCRTETB"/>
</dbReference>
<feature type="domain" description="Major facilitator superfamily (MFS) profile" evidence="9">
    <location>
        <begin position="88"/>
        <end position="553"/>
    </location>
</feature>
<dbReference type="RefSeq" id="XP_040775111.1">
    <property type="nucleotide sequence ID" value="XM_040924221.1"/>
</dbReference>
<feature type="transmembrane region" description="Helical" evidence="8">
    <location>
        <begin position="277"/>
        <end position="298"/>
    </location>
</feature>
<organism evidence="10 11">
    <name type="scientific">Cryphonectria parasitica (strain ATCC 38755 / EP155)</name>
    <dbReference type="NCBI Taxonomy" id="660469"/>
    <lineage>
        <taxon>Eukaryota</taxon>
        <taxon>Fungi</taxon>
        <taxon>Dikarya</taxon>
        <taxon>Ascomycota</taxon>
        <taxon>Pezizomycotina</taxon>
        <taxon>Sordariomycetes</taxon>
        <taxon>Sordariomycetidae</taxon>
        <taxon>Diaporthales</taxon>
        <taxon>Cryphonectriaceae</taxon>
        <taxon>Cryphonectria-Endothia species complex</taxon>
        <taxon>Cryphonectria</taxon>
    </lineage>
</organism>
<feature type="transmembrane region" description="Helical" evidence="8">
    <location>
        <begin position="348"/>
        <end position="367"/>
    </location>
</feature>
<dbReference type="Gene3D" id="1.20.1250.20">
    <property type="entry name" value="MFS general substrate transporter like domains"/>
    <property type="match status" value="1"/>
</dbReference>
<feature type="transmembrane region" description="Helical" evidence="8">
    <location>
        <begin position="413"/>
        <end position="432"/>
    </location>
</feature>
<evidence type="ECO:0000256" key="5">
    <source>
        <dbReference type="ARBA" id="ARBA00022989"/>
    </source>
</evidence>
<evidence type="ECO:0000256" key="4">
    <source>
        <dbReference type="ARBA" id="ARBA00022692"/>
    </source>
</evidence>
<dbReference type="OrthoDB" id="6770063at2759"/>
<dbReference type="EMBL" id="MU032348">
    <property type="protein sequence ID" value="KAF3764150.1"/>
    <property type="molecule type" value="Genomic_DNA"/>
</dbReference>
<feature type="compositionally biased region" description="Polar residues" evidence="7">
    <location>
        <begin position="621"/>
        <end position="633"/>
    </location>
</feature>
<dbReference type="FunFam" id="1.20.1720.10:FF:000013">
    <property type="entry name" value="Related to multidrug resistance proteins"/>
    <property type="match status" value="1"/>
</dbReference>
<dbReference type="SUPFAM" id="SSF103473">
    <property type="entry name" value="MFS general substrate transporter"/>
    <property type="match status" value="1"/>
</dbReference>
<feature type="region of interest" description="Disordered" evidence="7">
    <location>
        <begin position="1"/>
        <end position="70"/>
    </location>
</feature>
<evidence type="ECO:0000313" key="10">
    <source>
        <dbReference type="EMBL" id="KAF3764150.1"/>
    </source>
</evidence>
<keyword evidence="6 8" id="KW-0472">Membrane</keyword>
<dbReference type="CDD" id="cd17502">
    <property type="entry name" value="MFS_Azr1_MDR_like"/>
    <property type="match status" value="1"/>
</dbReference>
<feature type="transmembrane region" description="Helical" evidence="8">
    <location>
        <begin position="178"/>
        <end position="199"/>
    </location>
</feature>
<evidence type="ECO:0000256" key="6">
    <source>
        <dbReference type="ARBA" id="ARBA00023136"/>
    </source>
</evidence>
<dbReference type="InterPro" id="IPR011701">
    <property type="entry name" value="MFS"/>
</dbReference>
<proteinExistence type="inferred from homology"/>
<dbReference type="AlphaFoldDB" id="A0A9P5CNP6"/>
<name>A0A9P5CNP6_CRYP1</name>
<protein>
    <recommendedName>
        <fullName evidence="9">Major facilitator superfamily (MFS) profile domain-containing protein</fullName>
    </recommendedName>
</protein>
<dbReference type="Pfam" id="PF07690">
    <property type="entry name" value="MFS_1"/>
    <property type="match status" value="1"/>
</dbReference>
<evidence type="ECO:0000256" key="3">
    <source>
        <dbReference type="ARBA" id="ARBA00022448"/>
    </source>
</evidence>
<evidence type="ECO:0000259" key="9">
    <source>
        <dbReference type="PROSITE" id="PS50850"/>
    </source>
</evidence>
<comment type="caution">
    <text evidence="10">The sequence shown here is derived from an EMBL/GenBank/DDBJ whole genome shotgun (WGS) entry which is preliminary data.</text>
</comment>
<dbReference type="GO" id="GO:0012505">
    <property type="term" value="C:endomembrane system"/>
    <property type="evidence" value="ECO:0007669"/>
    <property type="project" value="UniProtKB-SubCell"/>
</dbReference>
<dbReference type="PANTHER" id="PTHR23501:SF189">
    <property type="entry name" value="DRUG TRANSPORTER, PUTATIVE (AFU_ORTHOLOGUE AFUA_4G03920)-RELATED"/>
    <property type="match status" value="1"/>
</dbReference>
<evidence type="ECO:0000256" key="1">
    <source>
        <dbReference type="ARBA" id="ARBA00004127"/>
    </source>
</evidence>
<feature type="transmembrane region" description="Helical" evidence="8">
    <location>
        <begin position="245"/>
        <end position="265"/>
    </location>
</feature>
<reference evidence="10" key="1">
    <citation type="journal article" date="2020" name="Phytopathology">
        <title>Genome sequence of the chestnut blight fungus Cryphonectria parasitica EP155: A fundamental resource for an archetypical invasive plant pathogen.</title>
        <authorList>
            <person name="Crouch J.A."/>
            <person name="Dawe A."/>
            <person name="Aerts A."/>
            <person name="Barry K."/>
            <person name="Churchill A.C.L."/>
            <person name="Grimwood J."/>
            <person name="Hillman B."/>
            <person name="Milgroom M.G."/>
            <person name="Pangilinan J."/>
            <person name="Smith M."/>
            <person name="Salamov A."/>
            <person name="Schmutz J."/>
            <person name="Yadav J."/>
            <person name="Grigoriev I.V."/>
            <person name="Nuss D."/>
        </authorList>
    </citation>
    <scope>NUCLEOTIDE SEQUENCE</scope>
    <source>
        <strain evidence="10">EP155</strain>
    </source>
</reference>
<evidence type="ECO:0000256" key="2">
    <source>
        <dbReference type="ARBA" id="ARBA00008335"/>
    </source>
</evidence>
<keyword evidence="4 8" id="KW-0812">Transmembrane</keyword>
<feature type="region of interest" description="Disordered" evidence="7">
    <location>
        <begin position="616"/>
        <end position="639"/>
    </location>
</feature>
<evidence type="ECO:0000256" key="8">
    <source>
        <dbReference type="SAM" id="Phobius"/>
    </source>
</evidence>
<accession>A0A9P5CNP6</accession>
<feature type="transmembrane region" description="Helical" evidence="8">
    <location>
        <begin position="387"/>
        <end position="406"/>
    </location>
</feature>
<dbReference type="Gene3D" id="1.20.1720.10">
    <property type="entry name" value="Multidrug resistance protein D"/>
    <property type="match status" value="1"/>
</dbReference>
<evidence type="ECO:0000313" key="11">
    <source>
        <dbReference type="Proteomes" id="UP000803844"/>
    </source>
</evidence>
<feature type="transmembrane region" description="Helical" evidence="8">
    <location>
        <begin position="304"/>
        <end position="327"/>
    </location>
</feature>
<dbReference type="InterPro" id="IPR020846">
    <property type="entry name" value="MFS_dom"/>
</dbReference>
<dbReference type="PROSITE" id="PS50850">
    <property type="entry name" value="MFS"/>
    <property type="match status" value="1"/>
</dbReference>
<keyword evidence="5 8" id="KW-1133">Transmembrane helix</keyword>
<dbReference type="InterPro" id="IPR036259">
    <property type="entry name" value="MFS_trans_sf"/>
</dbReference>
<dbReference type="GeneID" id="63841350"/>
<comment type="similarity">
    <text evidence="2">Belongs to the major facilitator superfamily.</text>
</comment>
<feature type="compositionally biased region" description="Low complexity" evidence="7">
    <location>
        <begin position="13"/>
        <end position="22"/>
    </location>
</feature>
<keyword evidence="11" id="KW-1185">Reference proteome</keyword>
<feature type="transmembrane region" description="Helical" evidence="8">
    <location>
        <begin position="153"/>
        <end position="172"/>
    </location>
</feature>
<dbReference type="PANTHER" id="PTHR23501">
    <property type="entry name" value="MAJOR FACILITATOR SUPERFAMILY"/>
    <property type="match status" value="1"/>
</dbReference>
<gene>
    <name evidence="10" type="ORF">M406DRAFT_43358</name>
</gene>
<dbReference type="GO" id="GO:0046943">
    <property type="term" value="F:carboxylic acid transmembrane transporter activity"/>
    <property type="evidence" value="ECO:0007669"/>
    <property type="project" value="UniProtKB-ARBA"/>
</dbReference>
<comment type="subcellular location">
    <subcellularLocation>
        <location evidence="1">Endomembrane system</location>
        <topology evidence="1">Multi-pass membrane protein</topology>
    </subcellularLocation>
</comment>